<dbReference type="FunFam" id="3.90.870.10:FF:000004">
    <property type="entry name" value="Threonylcarbamoyl-AMP synthase"/>
    <property type="match status" value="1"/>
</dbReference>
<dbReference type="EMBL" id="CP048744">
    <property type="protein sequence ID" value="QIQ41491.1"/>
    <property type="molecule type" value="Genomic_DNA"/>
</dbReference>
<organism evidence="11 12">
    <name type="scientific">Buchnera aphidicola</name>
    <name type="common">Aphis urticata</name>
    <dbReference type="NCBI Taxonomy" id="2708353"/>
    <lineage>
        <taxon>Bacteria</taxon>
        <taxon>Pseudomonadati</taxon>
        <taxon>Pseudomonadota</taxon>
        <taxon>Gammaproteobacteria</taxon>
        <taxon>Enterobacterales</taxon>
        <taxon>Erwiniaceae</taxon>
        <taxon>Buchnera</taxon>
    </lineage>
</organism>
<dbReference type="InterPro" id="IPR006070">
    <property type="entry name" value="Sua5-like_dom"/>
</dbReference>
<evidence type="ECO:0000256" key="5">
    <source>
        <dbReference type="ARBA" id="ARBA00022695"/>
    </source>
</evidence>
<dbReference type="GO" id="GO:0005737">
    <property type="term" value="C:cytoplasm"/>
    <property type="evidence" value="ECO:0007669"/>
    <property type="project" value="UniProtKB-SubCell"/>
</dbReference>
<dbReference type="PANTHER" id="PTHR17490:SF18">
    <property type="entry name" value="THREONYLCARBAMOYL-AMP SYNTHASE"/>
    <property type="match status" value="1"/>
</dbReference>
<dbReference type="GO" id="GO:0006450">
    <property type="term" value="P:regulation of translational fidelity"/>
    <property type="evidence" value="ECO:0007669"/>
    <property type="project" value="TreeGrafter"/>
</dbReference>
<dbReference type="GO" id="GO:0003725">
    <property type="term" value="F:double-stranded RNA binding"/>
    <property type="evidence" value="ECO:0007669"/>
    <property type="project" value="InterPro"/>
</dbReference>
<protein>
    <recommendedName>
        <fullName evidence="9">Threonylcarbamoyl-AMP synthase</fullName>
        <shortName evidence="9">TC-AMP synthase</shortName>
        <ecNumber evidence="9">2.7.7.87</ecNumber>
    </recommendedName>
    <alternativeName>
        <fullName evidence="9">L-threonylcarbamoyladenylate synthase</fullName>
    </alternativeName>
    <alternativeName>
        <fullName evidence="9">t(6)A37 threonylcarbamoyladenosine biosynthesis protein TsaC</fullName>
    </alternativeName>
    <alternativeName>
        <fullName evidence="9">tRNA threonylcarbamoyladenosine biosynthesis protein TsaC</fullName>
    </alternativeName>
</protein>
<evidence type="ECO:0000256" key="7">
    <source>
        <dbReference type="ARBA" id="ARBA00022840"/>
    </source>
</evidence>
<reference evidence="11 12" key="1">
    <citation type="submission" date="2020-02" db="EMBL/GenBank/DDBJ databases">
        <title>Parallel evolution in the integration of a co-obligate aphid symbiosis.</title>
        <authorList>
            <person name="Monnin D."/>
            <person name="Jackson R."/>
            <person name="Kiers E.T."/>
            <person name="Bunker M."/>
            <person name="Ellers J."/>
            <person name="Henry L.M."/>
        </authorList>
    </citation>
    <scope>NUCLEOTIDE SEQUENCE [LARGE SCALE GENOMIC DNA]</scope>
    <source>
        <strain evidence="11">AURT-53B</strain>
    </source>
</reference>
<evidence type="ECO:0000259" key="10">
    <source>
        <dbReference type="PROSITE" id="PS51163"/>
    </source>
</evidence>
<comment type="similarity">
    <text evidence="9">Belongs to the SUA5 family. TsaC subfamily.</text>
</comment>
<keyword evidence="6 9" id="KW-0547">Nucleotide-binding</keyword>
<dbReference type="GO" id="GO:0000049">
    <property type="term" value="F:tRNA binding"/>
    <property type="evidence" value="ECO:0007669"/>
    <property type="project" value="TreeGrafter"/>
</dbReference>
<comment type="function">
    <text evidence="9">Required for the formation of a threonylcarbamoyl group on adenosine at position 37 (t(6)A37) in tRNAs that read codons beginning with adenine. Catalyzes the conversion of L-threonine, HCO(3)(-)/CO(2) and ATP to give threonylcarbamoyl-AMP (TC-AMP) as the acyladenylate intermediate, with the release of diphosphate.</text>
</comment>
<keyword evidence="2 9" id="KW-0963">Cytoplasm</keyword>
<evidence type="ECO:0000313" key="12">
    <source>
        <dbReference type="Proteomes" id="UP000502374"/>
    </source>
</evidence>
<name>A0AAJ4GC86_9GAMM</name>
<keyword evidence="3 9" id="KW-0808">Transferase</keyword>
<dbReference type="Pfam" id="PF01300">
    <property type="entry name" value="Sua5_yciO_yrdC"/>
    <property type="match status" value="1"/>
</dbReference>
<evidence type="ECO:0000256" key="1">
    <source>
        <dbReference type="ARBA" id="ARBA00004496"/>
    </source>
</evidence>
<dbReference type="GO" id="GO:0002949">
    <property type="term" value="P:tRNA threonylcarbamoyladenosine modification"/>
    <property type="evidence" value="ECO:0007669"/>
    <property type="project" value="UniProtKB-UniRule"/>
</dbReference>
<proteinExistence type="inferred from homology"/>
<dbReference type="InterPro" id="IPR050156">
    <property type="entry name" value="TC-AMP_synthase_SUA5"/>
</dbReference>
<dbReference type="Gene3D" id="3.90.870.10">
    <property type="entry name" value="DHBP synthase"/>
    <property type="match status" value="1"/>
</dbReference>
<dbReference type="InterPro" id="IPR017945">
    <property type="entry name" value="DHBP_synth_RibB-like_a/b_dom"/>
</dbReference>
<keyword evidence="5 9" id="KW-0548">Nucleotidyltransferase</keyword>
<dbReference type="SUPFAM" id="SSF55821">
    <property type="entry name" value="YrdC/RibB"/>
    <property type="match status" value="1"/>
</dbReference>
<dbReference type="InterPro" id="IPR023535">
    <property type="entry name" value="TC-AMP_synthase"/>
</dbReference>
<evidence type="ECO:0000256" key="2">
    <source>
        <dbReference type="ARBA" id="ARBA00022490"/>
    </source>
</evidence>
<evidence type="ECO:0000256" key="8">
    <source>
        <dbReference type="ARBA" id="ARBA00048366"/>
    </source>
</evidence>
<evidence type="ECO:0000256" key="9">
    <source>
        <dbReference type="HAMAP-Rule" id="MF_01852"/>
    </source>
</evidence>
<dbReference type="PANTHER" id="PTHR17490">
    <property type="entry name" value="SUA5"/>
    <property type="match status" value="1"/>
</dbReference>
<sequence>MRQSFHLNSLIHCIQQLYCKKIIAYPTESMFGLGCDPDSQIAVKSLLNLKKRSLKKGFILVAANYKQVNKYIDETQISVAQKKNMFNYWPGPFTLLVPSNSSTPYWLTGKHNTVAIRISNHLSIVKLCTVFGKPLISTSANFTNMSPCVTRESVLENFGKNFPLLNGNIGNEKNPSKIINIMNGKLVRYA</sequence>
<comment type="catalytic activity">
    <reaction evidence="8 9">
        <text>L-threonine + hydrogencarbonate + ATP = L-threonylcarbamoyladenylate + diphosphate + H2O</text>
        <dbReference type="Rhea" id="RHEA:36407"/>
        <dbReference type="ChEBI" id="CHEBI:15377"/>
        <dbReference type="ChEBI" id="CHEBI:17544"/>
        <dbReference type="ChEBI" id="CHEBI:30616"/>
        <dbReference type="ChEBI" id="CHEBI:33019"/>
        <dbReference type="ChEBI" id="CHEBI:57926"/>
        <dbReference type="ChEBI" id="CHEBI:73682"/>
        <dbReference type="EC" id="2.7.7.87"/>
    </reaction>
</comment>
<keyword evidence="7 9" id="KW-0067">ATP-binding</keyword>
<evidence type="ECO:0000256" key="4">
    <source>
        <dbReference type="ARBA" id="ARBA00022694"/>
    </source>
</evidence>
<comment type="subcellular location">
    <subcellularLocation>
        <location evidence="1 9">Cytoplasm</location>
    </subcellularLocation>
</comment>
<feature type="domain" description="YrdC-like" evidence="10">
    <location>
        <begin position="4"/>
        <end position="190"/>
    </location>
</feature>
<evidence type="ECO:0000256" key="6">
    <source>
        <dbReference type="ARBA" id="ARBA00022741"/>
    </source>
</evidence>
<dbReference type="AlphaFoldDB" id="A0AAJ4GC86"/>
<evidence type="ECO:0000313" key="11">
    <source>
        <dbReference type="EMBL" id="QIQ41491.1"/>
    </source>
</evidence>
<dbReference type="HAMAP" id="MF_01852">
    <property type="entry name" value="TsaC"/>
    <property type="match status" value="1"/>
</dbReference>
<keyword evidence="4 9" id="KW-0819">tRNA processing</keyword>
<dbReference type="Proteomes" id="UP000502374">
    <property type="component" value="Chromosome"/>
</dbReference>
<dbReference type="GO" id="GO:0061710">
    <property type="term" value="F:L-threonylcarbamoyladenylate synthase"/>
    <property type="evidence" value="ECO:0007669"/>
    <property type="project" value="UniProtKB-EC"/>
</dbReference>
<accession>A0AAJ4GC86</accession>
<evidence type="ECO:0000256" key="3">
    <source>
        <dbReference type="ARBA" id="ARBA00022679"/>
    </source>
</evidence>
<gene>
    <name evidence="9" type="primary">tsaC</name>
    <name evidence="11" type="ORF">G4B00_02490</name>
</gene>
<dbReference type="PROSITE" id="PS51163">
    <property type="entry name" value="YRDC"/>
    <property type="match status" value="1"/>
</dbReference>
<dbReference type="GO" id="GO:0005524">
    <property type="term" value="F:ATP binding"/>
    <property type="evidence" value="ECO:0007669"/>
    <property type="project" value="UniProtKB-UniRule"/>
</dbReference>
<dbReference type="EC" id="2.7.7.87" evidence="9"/>